<dbReference type="Pfam" id="PF09079">
    <property type="entry name" value="WHD_Cdc6"/>
    <property type="match status" value="1"/>
</dbReference>
<evidence type="ECO:0000256" key="2">
    <source>
        <dbReference type="ARBA" id="ARBA00022705"/>
    </source>
</evidence>
<reference evidence="9" key="1">
    <citation type="submission" date="2022-11" db="UniProtKB">
        <authorList>
            <consortium name="WormBaseParasite"/>
        </authorList>
    </citation>
    <scope>IDENTIFICATION</scope>
</reference>
<proteinExistence type="inferred from homology"/>
<keyword evidence="3" id="KW-0479">Metal-binding</keyword>
<comment type="subcellular location">
    <subcellularLocation>
        <location evidence="1 6">Nucleus</location>
    </subcellularLocation>
</comment>
<evidence type="ECO:0000259" key="7">
    <source>
        <dbReference type="Pfam" id="PF09079"/>
    </source>
</evidence>
<sequence length="114" mass="12587">MCFQPYDHDEISSIIKDRLCGSAAVEEDAVELASRKVQEAVKEASTTASVELVRSLSVHSELILRAALAEHASSGLDELPFSDLLKQYRLQCHVAKLPPLPMSSAYRNAMELCR</sequence>
<dbReference type="PANTHER" id="PTHR10763:SF23">
    <property type="entry name" value="ORIGIN RECOGNITION COMPLEX SUBUNIT 1"/>
    <property type="match status" value="1"/>
</dbReference>
<dbReference type="SUPFAM" id="SSF46785">
    <property type="entry name" value="Winged helix' DNA-binding domain"/>
    <property type="match status" value="1"/>
</dbReference>
<keyword evidence="8" id="KW-1185">Reference proteome</keyword>
<keyword evidence="6" id="KW-0067">ATP-binding</keyword>
<dbReference type="PANTHER" id="PTHR10763">
    <property type="entry name" value="CELL DIVISION CONTROL PROTEIN 6-RELATED"/>
    <property type="match status" value="1"/>
</dbReference>
<keyword evidence="2 6" id="KW-0235">DNA replication</keyword>
<dbReference type="GO" id="GO:0003688">
    <property type="term" value="F:DNA replication origin binding"/>
    <property type="evidence" value="ECO:0007669"/>
    <property type="project" value="TreeGrafter"/>
</dbReference>
<evidence type="ECO:0000256" key="3">
    <source>
        <dbReference type="ARBA" id="ARBA00022723"/>
    </source>
</evidence>
<dbReference type="GO" id="GO:0033314">
    <property type="term" value="P:mitotic DNA replication checkpoint signaling"/>
    <property type="evidence" value="ECO:0007669"/>
    <property type="project" value="TreeGrafter"/>
</dbReference>
<dbReference type="GO" id="GO:0005524">
    <property type="term" value="F:ATP binding"/>
    <property type="evidence" value="ECO:0007669"/>
    <property type="project" value="UniProtKB-KW"/>
</dbReference>
<name>A0A914RTY3_PAREQ</name>
<evidence type="ECO:0000313" key="8">
    <source>
        <dbReference type="Proteomes" id="UP000887564"/>
    </source>
</evidence>
<dbReference type="GO" id="GO:0046872">
    <property type="term" value="F:metal ion binding"/>
    <property type="evidence" value="ECO:0007669"/>
    <property type="project" value="UniProtKB-KW"/>
</dbReference>
<keyword evidence="4 6" id="KW-0238">DNA-binding</keyword>
<dbReference type="InterPro" id="IPR015163">
    <property type="entry name" value="Cdc6_C"/>
</dbReference>
<evidence type="ECO:0000256" key="6">
    <source>
        <dbReference type="RuleBase" id="RU365058"/>
    </source>
</evidence>
<feature type="domain" description="Cdc6 C-terminal" evidence="7">
    <location>
        <begin position="51"/>
        <end position="112"/>
    </location>
</feature>
<keyword evidence="5 6" id="KW-0539">Nucleus</keyword>
<dbReference type="InterPro" id="IPR050311">
    <property type="entry name" value="ORC1/CDC6"/>
</dbReference>
<keyword evidence="6" id="KW-0547">Nucleotide-binding</keyword>
<dbReference type="AlphaFoldDB" id="A0A914RTY3"/>
<accession>A0A914RTY3</accession>
<evidence type="ECO:0000313" key="9">
    <source>
        <dbReference type="WBParaSite" id="PEQ_0000994501-mRNA-1"/>
    </source>
</evidence>
<dbReference type="WBParaSite" id="PEQ_0000994501-mRNA-1">
    <property type="protein sequence ID" value="PEQ_0000994501-mRNA-1"/>
    <property type="gene ID" value="PEQ_0000994501"/>
</dbReference>
<dbReference type="InterPro" id="IPR036390">
    <property type="entry name" value="WH_DNA-bd_sf"/>
</dbReference>
<dbReference type="Gene3D" id="1.10.8.60">
    <property type="match status" value="1"/>
</dbReference>
<comment type="similarity">
    <text evidence="6">Belongs to the ORC1 family.</text>
</comment>
<comment type="subunit">
    <text evidence="6">ORC is composed of six subunits.</text>
</comment>
<evidence type="ECO:0000256" key="4">
    <source>
        <dbReference type="ARBA" id="ARBA00023125"/>
    </source>
</evidence>
<evidence type="ECO:0000256" key="5">
    <source>
        <dbReference type="ARBA" id="ARBA00023242"/>
    </source>
</evidence>
<protein>
    <recommendedName>
        <fullName evidence="6">Origin recognition complex subunit 1</fullName>
    </recommendedName>
</protein>
<dbReference type="GO" id="GO:0005664">
    <property type="term" value="C:nuclear origin of replication recognition complex"/>
    <property type="evidence" value="ECO:0007669"/>
    <property type="project" value="TreeGrafter"/>
</dbReference>
<dbReference type="Proteomes" id="UP000887564">
    <property type="component" value="Unplaced"/>
</dbReference>
<comment type="function">
    <text evidence="6">Component of the origin recognition complex (ORC) that binds origins of replication. DNA-binding is ATP-dependent, however specific DNA sequences that define origins of replication have not been identified so far. ORC is required to assemble the pre-replication complex necessary to initiate DNA replication.</text>
</comment>
<evidence type="ECO:0000256" key="1">
    <source>
        <dbReference type="ARBA" id="ARBA00004123"/>
    </source>
</evidence>
<dbReference type="GO" id="GO:0006270">
    <property type="term" value="P:DNA replication initiation"/>
    <property type="evidence" value="ECO:0007669"/>
    <property type="project" value="TreeGrafter"/>
</dbReference>
<organism evidence="8 9">
    <name type="scientific">Parascaris equorum</name>
    <name type="common">Equine roundworm</name>
    <dbReference type="NCBI Taxonomy" id="6256"/>
    <lineage>
        <taxon>Eukaryota</taxon>
        <taxon>Metazoa</taxon>
        <taxon>Ecdysozoa</taxon>
        <taxon>Nematoda</taxon>
        <taxon>Chromadorea</taxon>
        <taxon>Rhabditida</taxon>
        <taxon>Spirurina</taxon>
        <taxon>Ascaridomorpha</taxon>
        <taxon>Ascaridoidea</taxon>
        <taxon>Ascarididae</taxon>
        <taxon>Parascaris</taxon>
    </lineage>
</organism>